<protein>
    <recommendedName>
        <fullName evidence="5">Phosphoesterase</fullName>
    </recommendedName>
</protein>
<dbReference type="InterPro" id="IPR038763">
    <property type="entry name" value="DHH_sf"/>
</dbReference>
<dbReference type="OrthoDB" id="9803668at2"/>
<dbReference type="InParanoid" id="A0A0D2JQ31"/>
<dbReference type="Gene3D" id="3.10.310.30">
    <property type="match status" value="1"/>
</dbReference>
<dbReference type="InterPro" id="IPR003156">
    <property type="entry name" value="DHHA1_dom"/>
</dbReference>
<organism evidence="3 4">
    <name type="scientific">Dethiosulfatarculus sandiegensis</name>
    <dbReference type="NCBI Taxonomy" id="1429043"/>
    <lineage>
        <taxon>Bacteria</taxon>
        <taxon>Pseudomonadati</taxon>
        <taxon>Thermodesulfobacteriota</taxon>
        <taxon>Desulfarculia</taxon>
        <taxon>Desulfarculales</taxon>
        <taxon>Desulfarculaceae</taxon>
        <taxon>Dethiosulfatarculus</taxon>
    </lineage>
</organism>
<dbReference type="GO" id="GO:0003676">
    <property type="term" value="F:nucleic acid binding"/>
    <property type="evidence" value="ECO:0007669"/>
    <property type="project" value="InterPro"/>
</dbReference>
<dbReference type="Pfam" id="PF02272">
    <property type="entry name" value="DHHA1"/>
    <property type="match status" value="1"/>
</dbReference>
<proteinExistence type="predicted"/>
<evidence type="ECO:0000259" key="2">
    <source>
        <dbReference type="Pfam" id="PF02272"/>
    </source>
</evidence>
<feature type="domain" description="DHHA1" evidence="2">
    <location>
        <begin position="219"/>
        <end position="313"/>
    </location>
</feature>
<dbReference type="Proteomes" id="UP000032233">
    <property type="component" value="Unassembled WGS sequence"/>
</dbReference>
<dbReference type="RefSeq" id="WP_044352085.1">
    <property type="nucleotide sequence ID" value="NZ_AZAC01000056.1"/>
</dbReference>
<keyword evidence="4" id="KW-1185">Reference proteome</keyword>
<dbReference type="PATRIC" id="fig|1429043.3.peg.5244"/>
<dbReference type="Gene3D" id="3.90.1640.10">
    <property type="entry name" value="inorganic pyrophosphatase (n-terminal core)"/>
    <property type="match status" value="1"/>
</dbReference>
<sequence length="320" mass="34083">MSQAVLDTLARAQTVFVASHLDPDADALGSTLGLMHLLEAQGKKVTVYSAGPIPEDLDFLPGRARITDTAPNPRAFDLGVLLDCHQPDRAGEAARNFMGDFKATAVIDHHEGEAAFGQAVWIAPDYAATAEMITTLAQKYNWQFTKDAALCLFAGLQGDTGSFCYSNTTARSLYTGGYLIEKGADPWLVSQEVYATRPNKIRLLALVMEKARTYVNGKLIIAGLTLSDIDGLGASPEDLEDVAEALRLIRGVSVSAFVKERRNGTVKASLRSRGAVNVAEVALDLGGGGHHNAAGLTLESTLDEALSILESRLAPLVKAT</sequence>
<dbReference type="PANTHER" id="PTHR47618">
    <property type="entry name" value="BIFUNCTIONAL OLIGORIBONUCLEASE AND PAP PHOSPHATASE NRNA"/>
    <property type="match status" value="1"/>
</dbReference>
<feature type="domain" description="DDH" evidence="1">
    <location>
        <begin position="15"/>
        <end position="155"/>
    </location>
</feature>
<reference evidence="3 4" key="1">
    <citation type="submission" date="2013-11" db="EMBL/GenBank/DDBJ databases">
        <title>Metagenomic analysis of a methanogenic consortium involved in long chain n-alkane degradation.</title>
        <authorList>
            <person name="Davidova I.A."/>
            <person name="Callaghan A.V."/>
            <person name="Wawrik B."/>
            <person name="Pruitt S."/>
            <person name="Marks C."/>
            <person name="Duncan K.E."/>
            <person name="Suflita J.M."/>
        </authorList>
    </citation>
    <scope>NUCLEOTIDE SEQUENCE [LARGE SCALE GENOMIC DNA]</scope>
    <source>
        <strain evidence="3 4">SPR</strain>
    </source>
</reference>
<dbReference type="SUPFAM" id="SSF64182">
    <property type="entry name" value="DHH phosphoesterases"/>
    <property type="match status" value="1"/>
</dbReference>
<accession>A0A0D2JQ31</accession>
<dbReference type="EMBL" id="AZAC01000056">
    <property type="protein sequence ID" value="KIX11585.1"/>
    <property type="molecule type" value="Genomic_DNA"/>
</dbReference>
<evidence type="ECO:0008006" key="5">
    <source>
        <dbReference type="Google" id="ProtNLM"/>
    </source>
</evidence>
<dbReference type="AlphaFoldDB" id="A0A0D2JQ31"/>
<dbReference type="InterPro" id="IPR001667">
    <property type="entry name" value="DDH_dom"/>
</dbReference>
<dbReference type="STRING" id="1429043.X474_24790"/>
<comment type="caution">
    <text evidence="3">The sequence shown here is derived from an EMBL/GenBank/DDBJ whole genome shotgun (WGS) entry which is preliminary data.</text>
</comment>
<dbReference type="InterPro" id="IPR051319">
    <property type="entry name" value="Oligoribo/pAp-PDE_c-di-AMP_PDE"/>
</dbReference>
<evidence type="ECO:0000259" key="1">
    <source>
        <dbReference type="Pfam" id="PF01368"/>
    </source>
</evidence>
<gene>
    <name evidence="3" type="ORF">X474_24790</name>
</gene>
<dbReference type="PANTHER" id="PTHR47618:SF1">
    <property type="entry name" value="BIFUNCTIONAL OLIGORIBONUCLEASE AND PAP PHOSPHATASE NRNA"/>
    <property type="match status" value="1"/>
</dbReference>
<name>A0A0D2JQ31_9BACT</name>
<evidence type="ECO:0000313" key="3">
    <source>
        <dbReference type="EMBL" id="KIX11585.1"/>
    </source>
</evidence>
<evidence type="ECO:0000313" key="4">
    <source>
        <dbReference type="Proteomes" id="UP000032233"/>
    </source>
</evidence>
<dbReference type="Pfam" id="PF01368">
    <property type="entry name" value="DHH"/>
    <property type="match status" value="1"/>
</dbReference>